<keyword evidence="3" id="KW-1185">Reference proteome</keyword>
<protein>
    <submittedName>
        <fullName evidence="2">Uncharacterized protein</fullName>
    </submittedName>
</protein>
<evidence type="ECO:0000313" key="3">
    <source>
        <dbReference type="Proteomes" id="UP001150266"/>
    </source>
</evidence>
<comment type="caution">
    <text evidence="2">The sequence shown here is derived from an EMBL/GenBank/DDBJ whole genome shotgun (WGS) entry which is preliminary data.</text>
</comment>
<evidence type="ECO:0000313" key="2">
    <source>
        <dbReference type="EMBL" id="KAJ4469251.1"/>
    </source>
</evidence>
<accession>A0A9W8ZY03</accession>
<name>A0A9W8ZY03_9AGAR</name>
<gene>
    <name evidence="2" type="ORF">J3R30DRAFT_3739350</name>
</gene>
<reference evidence="2" key="1">
    <citation type="submission" date="2022-08" db="EMBL/GenBank/DDBJ databases">
        <title>A Global Phylogenomic Analysis of the Shiitake Genus Lentinula.</title>
        <authorList>
            <consortium name="DOE Joint Genome Institute"/>
            <person name="Sierra-Patev S."/>
            <person name="Min B."/>
            <person name="Naranjo-Ortiz M."/>
            <person name="Looney B."/>
            <person name="Konkel Z."/>
            <person name="Slot J.C."/>
            <person name="Sakamoto Y."/>
            <person name="Steenwyk J.L."/>
            <person name="Rokas A."/>
            <person name="Carro J."/>
            <person name="Camarero S."/>
            <person name="Ferreira P."/>
            <person name="Molpeceres G."/>
            <person name="Ruiz-Duenas F.J."/>
            <person name="Serrano A."/>
            <person name="Henrissat B."/>
            <person name="Drula E."/>
            <person name="Hughes K.W."/>
            <person name="Mata J.L."/>
            <person name="Ishikawa N.K."/>
            <person name="Vargas-Isla R."/>
            <person name="Ushijima S."/>
            <person name="Smith C.A."/>
            <person name="Ahrendt S."/>
            <person name="Andreopoulos W."/>
            <person name="He G."/>
            <person name="Labutti K."/>
            <person name="Lipzen A."/>
            <person name="Ng V."/>
            <person name="Riley R."/>
            <person name="Sandor L."/>
            <person name="Barry K."/>
            <person name="Martinez A.T."/>
            <person name="Xiao Y."/>
            <person name="Gibbons J.G."/>
            <person name="Terashima K."/>
            <person name="Grigoriev I.V."/>
            <person name="Hibbett D.S."/>
        </authorList>
    </citation>
    <scope>NUCLEOTIDE SEQUENCE</scope>
    <source>
        <strain evidence="2">JLM2183</strain>
    </source>
</reference>
<organism evidence="2 3">
    <name type="scientific">Lentinula aciculospora</name>
    <dbReference type="NCBI Taxonomy" id="153920"/>
    <lineage>
        <taxon>Eukaryota</taxon>
        <taxon>Fungi</taxon>
        <taxon>Dikarya</taxon>
        <taxon>Basidiomycota</taxon>
        <taxon>Agaricomycotina</taxon>
        <taxon>Agaricomycetes</taxon>
        <taxon>Agaricomycetidae</taxon>
        <taxon>Agaricales</taxon>
        <taxon>Marasmiineae</taxon>
        <taxon>Omphalotaceae</taxon>
        <taxon>Lentinula</taxon>
    </lineage>
</organism>
<dbReference type="Proteomes" id="UP001150266">
    <property type="component" value="Unassembled WGS sequence"/>
</dbReference>
<proteinExistence type="predicted"/>
<feature type="region of interest" description="Disordered" evidence="1">
    <location>
        <begin position="100"/>
        <end position="134"/>
    </location>
</feature>
<sequence>MLNTLGDFRAYGPRSVDSISSSMMVEAVKEKEKRRRNGMSEGYQRSFDDDANCARETRLLLRALLPFYVVLDYGSVARVQYTAYTFRLFRLSAAYPGKGMEVKKKYKESSTDRPSTLNIQVPDLGQQDTEHTTG</sequence>
<dbReference type="AlphaFoldDB" id="A0A9W8ZY03"/>
<evidence type="ECO:0000256" key="1">
    <source>
        <dbReference type="SAM" id="MobiDB-lite"/>
    </source>
</evidence>
<dbReference type="EMBL" id="JAOTPV010000033">
    <property type="protein sequence ID" value="KAJ4469251.1"/>
    <property type="molecule type" value="Genomic_DNA"/>
</dbReference>
<feature type="compositionally biased region" description="Basic and acidic residues" evidence="1">
    <location>
        <begin position="100"/>
        <end position="111"/>
    </location>
</feature>